<feature type="domain" description="N-acetyltransferase" evidence="3">
    <location>
        <begin position="4"/>
        <end position="154"/>
    </location>
</feature>
<evidence type="ECO:0000259" key="3">
    <source>
        <dbReference type="PROSITE" id="PS51186"/>
    </source>
</evidence>
<comment type="caution">
    <text evidence="4">The sequence shown here is derived from an EMBL/GenBank/DDBJ whole genome shotgun (WGS) entry which is preliminary data.</text>
</comment>
<dbReference type="Gene3D" id="3.40.630.30">
    <property type="match status" value="2"/>
</dbReference>
<dbReference type="InterPro" id="IPR000182">
    <property type="entry name" value="GNAT_dom"/>
</dbReference>
<keyword evidence="5" id="KW-1185">Reference proteome</keyword>
<proteinExistence type="predicted"/>
<dbReference type="GO" id="GO:0016747">
    <property type="term" value="F:acyltransferase activity, transferring groups other than amino-acyl groups"/>
    <property type="evidence" value="ECO:0007669"/>
    <property type="project" value="InterPro"/>
</dbReference>
<keyword evidence="2" id="KW-0012">Acyltransferase</keyword>
<organism evidence="4 5">
    <name type="scientific">Geothermobacter hydrogeniphilus</name>
    <dbReference type="NCBI Taxonomy" id="1969733"/>
    <lineage>
        <taxon>Bacteria</taxon>
        <taxon>Pseudomonadati</taxon>
        <taxon>Thermodesulfobacteriota</taxon>
        <taxon>Desulfuromonadia</taxon>
        <taxon>Desulfuromonadales</taxon>
        <taxon>Geothermobacteraceae</taxon>
        <taxon>Geothermobacter</taxon>
    </lineage>
</organism>
<evidence type="ECO:0000256" key="1">
    <source>
        <dbReference type="ARBA" id="ARBA00022679"/>
    </source>
</evidence>
<dbReference type="RefSeq" id="WP_085010715.1">
    <property type="nucleotide sequence ID" value="NZ_NAAD01000012.1"/>
</dbReference>
<reference evidence="4 5" key="1">
    <citation type="submission" date="2017-03" db="EMBL/GenBank/DDBJ databases">
        <title>Genome sequence of Geothermobacter sp. EPR-M, Deep-Sea Iron Reducer.</title>
        <authorList>
            <person name="Tully B."/>
            <person name="Savalia P."/>
            <person name="Abuyen K."/>
            <person name="Baughan C."/>
            <person name="Romero E."/>
            <person name="Ronkowski C."/>
            <person name="Torres B."/>
            <person name="Tremblay J."/>
            <person name="Trujillo A."/>
            <person name="Tyler M."/>
            <person name="Perez-Rodriguez I."/>
            <person name="Amend J."/>
        </authorList>
    </citation>
    <scope>NUCLEOTIDE SEQUENCE [LARGE SCALE GENOMIC DNA]</scope>
    <source>
        <strain evidence="4 5">EPR-M</strain>
    </source>
</reference>
<gene>
    <name evidence="4" type="ORF">B5V00_10340</name>
</gene>
<dbReference type="AlphaFoldDB" id="A0A1X0Y289"/>
<keyword evidence="1" id="KW-0808">Transferase</keyword>
<dbReference type="Pfam" id="PF00583">
    <property type="entry name" value="Acetyltransf_1"/>
    <property type="match status" value="2"/>
</dbReference>
<dbReference type="OrthoDB" id="9788850at2"/>
<evidence type="ECO:0000313" key="5">
    <source>
        <dbReference type="Proteomes" id="UP000193136"/>
    </source>
</evidence>
<accession>A0A1X0Y289</accession>
<dbReference type="CDD" id="cd04301">
    <property type="entry name" value="NAT_SF"/>
    <property type="match status" value="2"/>
</dbReference>
<dbReference type="InterPro" id="IPR050832">
    <property type="entry name" value="Bact_Acetyltransf"/>
</dbReference>
<dbReference type="PANTHER" id="PTHR43877">
    <property type="entry name" value="AMINOALKYLPHOSPHONATE N-ACETYLTRANSFERASE-RELATED-RELATED"/>
    <property type="match status" value="1"/>
</dbReference>
<dbReference type="InterPro" id="IPR016181">
    <property type="entry name" value="Acyl_CoA_acyltransferase"/>
</dbReference>
<dbReference type="EMBL" id="NAAD01000012">
    <property type="protein sequence ID" value="ORJ59285.1"/>
    <property type="molecule type" value="Genomic_DNA"/>
</dbReference>
<dbReference type="PROSITE" id="PS51186">
    <property type="entry name" value="GNAT"/>
    <property type="match status" value="2"/>
</dbReference>
<dbReference type="Proteomes" id="UP000193136">
    <property type="component" value="Unassembled WGS sequence"/>
</dbReference>
<feature type="domain" description="N-acetyltransferase" evidence="3">
    <location>
        <begin position="184"/>
        <end position="327"/>
    </location>
</feature>
<dbReference type="STRING" id="1969733.B5V00_10340"/>
<evidence type="ECO:0000256" key="2">
    <source>
        <dbReference type="ARBA" id="ARBA00023315"/>
    </source>
</evidence>
<sequence length="327" mass="36523">MSQLTFRSLHPDDLDAVCDIDSRIVGRSRRGFYEKRLTVATASPETFITSAALRNDRLCGFAFVRLQEGEYGQAGRLAILDVIGVDPESQGKGIGSAVLTAIEQRMRKQQVKQLRTEVDWNDHGMTRFFSTSGFSLAAGRILERDTSPLAEPVAEMTSVRMDGQWRVHSGPGGNDYDTLSRDRVLTRSLQEADLNDVVRIDRKLTGRDRGDYYQTKFREMLVESGIRVSLVAERDGIITGFVMARVDYGEFGRASQTATLDTIGVHPAEKGSGIGRALLSQLLNNLATLQVEALRTQVAWEEYELRRFLQRCGFNPSQRLLLGKTIT</sequence>
<evidence type="ECO:0000313" key="4">
    <source>
        <dbReference type="EMBL" id="ORJ59285.1"/>
    </source>
</evidence>
<name>A0A1X0Y289_9BACT</name>
<protein>
    <recommendedName>
        <fullName evidence="3">N-acetyltransferase domain-containing protein</fullName>
    </recommendedName>
</protein>
<dbReference type="SUPFAM" id="SSF55729">
    <property type="entry name" value="Acyl-CoA N-acyltransferases (Nat)"/>
    <property type="match status" value="2"/>
</dbReference>